<dbReference type="InterPro" id="IPR001977">
    <property type="entry name" value="Depp_CoAkinase"/>
</dbReference>
<evidence type="ECO:0000313" key="8">
    <source>
        <dbReference type="Proteomes" id="UP000249720"/>
    </source>
</evidence>
<gene>
    <name evidence="5" type="primary">coaE</name>
    <name evidence="7" type="ORF">LX80_00314</name>
</gene>
<dbReference type="UniPathway" id="UPA00241">
    <property type="reaction ID" value="UER00356"/>
</dbReference>
<dbReference type="PROSITE" id="PS51219">
    <property type="entry name" value="DPCK"/>
    <property type="match status" value="1"/>
</dbReference>
<evidence type="ECO:0000256" key="6">
    <source>
        <dbReference type="NCBIfam" id="TIGR00152"/>
    </source>
</evidence>
<dbReference type="SUPFAM" id="SSF52540">
    <property type="entry name" value="P-loop containing nucleoside triphosphate hydrolases"/>
    <property type="match status" value="1"/>
</dbReference>
<evidence type="ECO:0000256" key="3">
    <source>
        <dbReference type="ARBA" id="ARBA00022840"/>
    </source>
</evidence>
<dbReference type="EC" id="2.7.1.24" evidence="5 6"/>
<evidence type="ECO:0000256" key="1">
    <source>
        <dbReference type="ARBA" id="ARBA00009018"/>
    </source>
</evidence>
<proteinExistence type="inferred from homology"/>
<accession>A0A2W7RZ67</accession>
<name>A0A2W7RZ67_9BACT</name>
<dbReference type="GO" id="GO:0015937">
    <property type="term" value="P:coenzyme A biosynthetic process"/>
    <property type="evidence" value="ECO:0007669"/>
    <property type="project" value="UniProtKB-UniRule"/>
</dbReference>
<dbReference type="GO" id="GO:0005737">
    <property type="term" value="C:cytoplasm"/>
    <property type="evidence" value="ECO:0007669"/>
    <property type="project" value="UniProtKB-SubCell"/>
</dbReference>
<dbReference type="HAMAP" id="MF_00376">
    <property type="entry name" value="Dephospho_CoA_kinase"/>
    <property type="match status" value="1"/>
</dbReference>
<dbReference type="Pfam" id="PF01121">
    <property type="entry name" value="CoaE"/>
    <property type="match status" value="1"/>
</dbReference>
<dbReference type="PANTHER" id="PTHR10695">
    <property type="entry name" value="DEPHOSPHO-COA KINASE-RELATED"/>
    <property type="match status" value="1"/>
</dbReference>
<reference evidence="7 8" key="1">
    <citation type="submission" date="2018-06" db="EMBL/GenBank/DDBJ databases">
        <title>Genomic Encyclopedia of Archaeal and Bacterial Type Strains, Phase II (KMG-II): from individual species to whole genera.</title>
        <authorList>
            <person name="Goeker M."/>
        </authorList>
    </citation>
    <scope>NUCLEOTIDE SEQUENCE [LARGE SCALE GENOMIC DNA]</scope>
    <source>
        <strain evidence="7 8">DSM 23241</strain>
    </source>
</reference>
<comment type="function">
    <text evidence="5">Catalyzes the phosphorylation of the 3'-hydroxyl group of dephosphocoenzyme A to form coenzyme A.</text>
</comment>
<keyword evidence="5 7" id="KW-0418">Kinase</keyword>
<keyword evidence="4 5" id="KW-0173">Coenzyme A biosynthesis</keyword>
<evidence type="ECO:0000256" key="4">
    <source>
        <dbReference type="ARBA" id="ARBA00022993"/>
    </source>
</evidence>
<dbReference type="OrthoDB" id="9812943at2"/>
<keyword evidence="5" id="KW-0963">Cytoplasm</keyword>
<comment type="caution">
    <text evidence="7">The sequence shown here is derived from an EMBL/GenBank/DDBJ whole genome shotgun (WGS) entry which is preliminary data.</text>
</comment>
<dbReference type="RefSeq" id="WP_111293275.1">
    <property type="nucleotide sequence ID" value="NZ_QKZV01000001.1"/>
</dbReference>
<dbReference type="NCBIfam" id="TIGR00152">
    <property type="entry name" value="dephospho-CoA kinase"/>
    <property type="match status" value="1"/>
</dbReference>
<sequence length="195" mass="21796">MLKIGLTGGIGSGKTTVAKVFQVFQVPVLDADAVAKQLMEEDASLIQSITNQFGANAYVNGKLNRSFIANIVFKDAKALQQLNAIVHPATIAYAQKWITEQQAPYVVKEAALFFESGTDKEMDYMVGVTAPLELRISRVMHRDNISREAVLNRMSKQMPENEKMAKCHFVIQNNEEELLIPQVFQLHSHFLSLSK</sequence>
<evidence type="ECO:0000313" key="7">
    <source>
        <dbReference type="EMBL" id="PZX65821.1"/>
    </source>
</evidence>
<comment type="similarity">
    <text evidence="1 5">Belongs to the CoaE family.</text>
</comment>
<dbReference type="Proteomes" id="UP000249720">
    <property type="component" value="Unassembled WGS sequence"/>
</dbReference>
<evidence type="ECO:0000256" key="5">
    <source>
        <dbReference type="HAMAP-Rule" id="MF_00376"/>
    </source>
</evidence>
<dbReference type="GO" id="GO:0004140">
    <property type="term" value="F:dephospho-CoA kinase activity"/>
    <property type="evidence" value="ECO:0007669"/>
    <property type="project" value="UniProtKB-UniRule"/>
</dbReference>
<keyword evidence="8" id="KW-1185">Reference proteome</keyword>
<dbReference type="Gene3D" id="3.40.50.300">
    <property type="entry name" value="P-loop containing nucleotide triphosphate hydrolases"/>
    <property type="match status" value="1"/>
</dbReference>
<keyword evidence="5" id="KW-0808">Transferase</keyword>
<dbReference type="AlphaFoldDB" id="A0A2W7RZ67"/>
<comment type="pathway">
    <text evidence="5">Cofactor biosynthesis; coenzyme A biosynthesis; CoA from (R)-pantothenate: step 5/5.</text>
</comment>
<dbReference type="GO" id="GO:0005524">
    <property type="term" value="F:ATP binding"/>
    <property type="evidence" value="ECO:0007669"/>
    <property type="project" value="UniProtKB-UniRule"/>
</dbReference>
<evidence type="ECO:0000256" key="2">
    <source>
        <dbReference type="ARBA" id="ARBA00022741"/>
    </source>
</evidence>
<feature type="binding site" evidence="5">
    <location>
        <begin position="11"/>
        <end position="16"/>
    </location>
    <ligand>
        <name>ATP</name>
        <dbReference type="ChEBI" id="CHEBI:30616"/>
    </ligand>
</feature>
<organism evidence="7 8">
    <name type="scientific">Hydrotalea sandarakina</name>
    <dbReference type="NCBI Taxonomy" id="1004304"/>
    <lineage>
        <taxon>Bacteria</taxon>
        <taxon>Pseudomonadati</taxon>
        <taxon>Bacteroidota</taxon>
        <taxon>Chitinophagia</taxon>
        <taxon>Chitinophagales</taxon>
        <taxon>Chitinophagaceae</taxon>
        <taxon>Hydrotalea</taxon>
    </lineage>
</organism>
<comment type="catalytic activity">
    <reaction evidence="5">
        <text>3'-dephospho-CoA + ATP = ADP + CoA + H(+)</text>
        <dbReference type="Rhea" id="RHEA:18245"/>
        <dbReference type="ChEBI" id="CHEBI:15378"/>
        <dbReference type="ChEBI" id="CHEBI:30616"/>
        <dbReference type="ChEBI" id="CHEBI:57287"/>
        <dbReference type="ChEBI" id="CHEBI:57328"/>
        <dbReference type="ChEBI" id="CHEBI:456216"/>
        <dbReference type="EC" id="2.7.1.24"/>
    </reaction>
</comment>
<keyword evidence="2 5" id="KW-0547">Nucleotide-binding</keyword>
<protein>
    <recommendedName>
        <fullName evidence="5 6">Dephospho-CoA kinase</fullName>
        <ecNumber evidence="5 6">2.7.1.24</ecNumber>
    </recommendedName>
    <alternativeName>
        <fullName evidence="5">Dephosphocoenzyme A kinase</fullName>
    </alternativeName>
</protein>
<dbReference type="PANTHER" id="PTHR10695:SF46">
    <property type="entry name" value="BIFUNCTIONAL COENZYME A SYNTHASE-RELATED"/>
    <property type="match status" value="1"/>
</dbReference>
<keyword evidence="3 5" id="KW-0067">ATP-binding</keyword>
<dbReference type="EMBL" id="QKZV01000001">
    <property type="protein sequence ID" value="PZX65821.1"/>
    <property type="molecule type" value="Genomic_DNA"/>
</dbReference>
<dbReference type="InterPro" id="IPR027417">
    <property type="entry name" value="P-loop_NTPase"/>
</dbReference>
<comment type="subcellular location">
    <subcellularLocation>
        <location evidence="5">Cytoplasm</location>
    </subcellularLocation>
</comment>
<dbReference type="CDD" id="cd02022">
    <property type="entry name" value="DPCK"/>
    <property type="match status" value="1"/>
</dbReference>